<evidence type="ECO:0000313" key="2">
    <source>
        <dbReference type="EMBL" id="OGJ02820.1"/>
    </source>
</evidence>
<protein>
    <recommendedName>
        <fullName evidence="4">WD40 repeat domain-containing protein</fullName>
    </recommendedName>
</protein>
<evidence type="ECO:0008006" key="4">
    <source>
        <dbReference type="Google" id="ProtNLM"/>
    </source>
</evidence>
<evidence type="ECO:0000256" key="1">
    <source>
        <dbReference type="SAM" id="Phobius"/>
    </source>
</evidence>
<comment type="caution">
    <text evidence="2">The sequence shown here is derived from an EMBL/GenBank/DDBJ whole genome shotgun (WGS) entry which is preliminary data.</text>
</comment>
<keyword evidence="1" id="KW-0812">Transmembrane</keyword>
<sequence>MSRRNLILIVIILVILTAGFFAYLYFREPATTIPNEGGTNFFSDFNPFGQSSSKPTATTPPEDISGYEPDELSEAAKKLTRVSNVPVAGYTLFLKERYKEINLTPALSQGEEGGATPSLPKNPISLPTEFAPALRYVDRATGNIYQTFVDQIAERKFTDTLIPKVYEAHFGLKGEVVVMRYLKSDEKTIQTFLGNLPKEVLGGDSLEKNEVRGSFLSENISDLSLSPDATKIFYLTPAGDGVVGTVMDLKTGKKTVVFDSPFTEWTSYWPSAKMITLATKPSYATAGHVYALNPDTKNFSRIFGDINGLTTLASPDGKMILWSNSNLRLNVYRIESRESTALGIQTLAEKCVWGRGSEILYCAAPKSATGFTYPDTWYQGEVSFSDEIWKVEVETGNTSLIADLSLVAKIDGVKLALGNGENLLFLVNKKDSYLWKLELE</sequence>
<accession>A0A1F6Y914</accession>
<dbReference type="AlphaFoldDB" id="A0A1F6Y914"/>
<keyword evidence="1" id="KW-1133">Transmembrane helix</keyword>
<dbReference type="STRING" id="1801797.A3G06_00310"/>
<dbReference type="Proteomes" id="UP000176192">
    <property type="component" value="Unassembled WGS sequence"/>
</dbReference>
<dbReference type="SUPFAM" id="SSF69304">
    <property type="entry name" value="Tricorn protease N-terminal domain"/>
    <property type="match status" value="1"/>
</dbReference>
<reference evidence="2 3" key="1">
    <citation type="journal article" date="2016" name="Nat. Commun.">
        <title>Thousands of microbial genomes shed light on interconnected biogeochemical processes in an aquifer system.</title>
        <authorList>
            <person name="Anantharaman K."/>
            <person name="Brown C.T."/>
            <person name="Hug L.A."/>
            <person name="Sharon I."/>
            <person name="Castelle C.J."/>
            <person name="Probst A.J."/>
            <person name="Thomas B.C."/>
            <person name="Singh A."/>
            <person name="Wilkins M.J."/>
            <person name="Karaoz U."/>
            <person name="Brodie E.L."/>
            <person name="Williams K.H."/>
            <person name="Hubbard S.S."/>
            <person name="Banfield J.F."/>
        </authorList>
    </citation>
    <scope>NUCLEOTIDE SEQUENCE [LARGE SCALE GENOMIC DNA]</scope>
</reference>
<proteinExistence type="predicted"/>
<gene>
    <name evidence="2" type="ORF">A3G06_00310</name>
</gene>
<name>A0A1F6Y914_9BACT</name>
<dbReference type="InterPro" id="IPR011042">
    <property type="entry name" value="6-blade_b-propeller_TolB-like"/>
</dbReference>
<organism evidence="2 3">
    <name type="scientific">Candidatus Nomurabacteria bacterium RIFCSPLOWO2_12_FULL_46_14</name>
    <dbReference type="NCBI Taxonomy" id="1801797"/>
    <lineage>
        <taxon>Bacteria</taxon>
        <taxon>Candidatus Nomuraibacteriota</taxon>
    </lineage>
</organism>
<keyword evidence="1" id="KW-0472">Membrane</keyword>
<dbReference type="EMBL" id="MFVV01000033">
    <property type="protein sequence ID" value="OGJ02820.1"/>
    <property type="molecule type" value="Genomic_DNA"/>
</dbReference>
<feature type="transmembrane region" description="Helical" evidence="1">
    <location>
        <begin position="7"/>
        <end position="26"/>
    </location>
</feature>
<dbReference type="Gene3D" id="2.120.10.30">
    <property type="entry name" value="TolB, C-terminal domain"/>
    <property type="match status" value="1"/>
</dbReference>
<evidence type="ECO:0000313" key="3">
    <source>
        <dbReference type="Proteomes" id="UP000176192"/>
    </source>
</evidence>